<dbReference type="Proteomes" id="UP000037696">
    <property type="component" value="Unassembled WGS sequence"/>
</dbReference>
<evidence type="ECO:0000313" key="1">
    <source>
        <dbReference type="EMBL" id="KOS42805.1"/>
    </source>
</evidence>
<organism evidence="1 2">
    <name type="scientific">Penicillium nordicum</name>
    <dbReference type="NCBI Taxonomy" id="229535"/>
    <lineage>
        <taxon>Eukaryota</taxon>
        <taxon>Fungi</taxon>
        <taxon>Dikarya</taxon>
        <taxon>Ascomycota</taxon>
        <taxon>Pezizomycotina</taxon>
        <taxon>Eurotiomycetes</taxon>
        <taxon>Eurotiomycetidae</taxon>
        <taxon>Eurotiales</taxon>
        <taxon>Aspergillaceae</taxon>
        <taxon>Penicillium</taxon>
    </lineage>
</organism>
<sequence length="102" mass="11698">MPLFYEIYIQSAASTYSNIAQKSGILPNVPCLITYYAFLYPFFPKFCLFRSSPDSTYPITIFYTYRQQLPFSPYAGDGRVALIGQILRAYPRPPHSKSKPSH</sequence>
<name>A0A0M9WFF7_9EURO</name>
<proteinExistence type="predicted"/>
<gene>
    <name evidence="1" type="ORF">ACN38_g6288</name>
</gene>
<dbReference type="AlphaFoldDB" id="A0A0M9WFF7"/>
<reference evidence="1 2" key="1">
    <citation type="submission" date="2015-08" db="EMBL/GenBank/DDBJ databases">
        <title>Genome sequencing of Penicillium nordicum.</title>
        <authorList>
            <person name="Nguyen H.D."/>
            <person name="Seifert K.A."/>
        </authorList>
    </citation>
    <scope>NUCLEOTIDE SEQUENCE [LARGE SCALE GENOMIC DNA]</scope>
    <source>
        <strain evidence="1 2">DAOMC 185683</strain>
    </source>
</reference>
<keyword evidence="2" id="KW-1185">Reference proteome</keyword>
<comment type="caution">
    <text evidence="1">The sequence shown here is derived from an EMBL/GenBank/DDBJ whole genome shotgun (WGS) entry which is preliminary data.</text>
</comment>
<accession>A0A0M9WFF7</accession>
<dbReference type="OrthoDB" id="10454627at2759"/>
<dbReference type="EMBL" id="LHQQ01000096">
    <property type="protein sequence ID" value="KOS42805.1"/>
    <property type="molecule type" value="Genomic_DNA"/>
</dbReference>
<protein>
    <submittedName>
        <fullName evidence="1">Uncharacterized protein</fullName>
    </submittedName>
</protein>
<evidence type="ECO:0000313" key="2">
    <source>
        <dbReference type="Proteomes" id="UP000037696"/>
    </source>
</evidence>